<accession>A0A6J6SSR9</accession>
<dbReference type="SUPFAM" id="SSF53335">
    <property type="entry name" value="S-adenosyl-L-methionine-dependent methyltransferases"/>
    <property type="match status" value="1"/>
</dbReference>
<dbReference type="Pfam" id="PF13649">
    <property type="entry name" value="Methyltransf_25"/>
    <property type="match status" value="1"/>
</dbReference>
<dbReference type="GO" id="GO:0032259">
    <property type="term" value="P:methylation"/>
    <property type="evidence" value="ECO:0007669"/>
    <property type="project" value="UniProtKB-KW"/>
</dbReference>
<evidence type="ECO:0000313" key="5">
    <source>
        <dbReference type="EMBL" id="CAB4829549.1"/>
    </source>
</evidence>
<dbReference type="Gene3D" id="3.40.50.150">
    <property type="entry name" value="Vaccinia Virus protein VP39"/>
    <property type="match status" value="1"/>
</dbReference>
<keyword evidence="1" id="KW-0489">Methyltransferase</keyword>
<organism evidence="4">
    <name type="scientific">freshwater metagenome</name>
    <dbReference type="NCBI Taxonomy" id="449393"/>
    <lineage>
        <taxon>unclassified sequences</taxon>
        <taxon>metagenomes</taxon>
        <taxon>ecological metagenomes</taxon>
    </lineage>
</organism>
<dbReference type="AlphaFoldDB" id="A0A6J6SSR9"/>
<reference evidence="4" key="1">
    <citation type="submission" date="2020-05" db="EMBL/GenBank/DDBJ databases">
        <authorList>
            <person name="Chiriac C."/>
            <person name="Salcher M."/>
            <person name="Ghai R."/>
            <person name="Kavagutti S V."/>
        </authorList>
    </citation>
    <scope>NUCLEOTIDE SEQUENCE</scope>
</reference>
<evidence type="ECO:0000313" key="6">
    <source>
        <dbReference type="EMBL" id="CAB4916147.1"/>
    </source>
</evidence>
<dbReference type="PANTHER" id="PTHR44942:SF4">
    <property type="entry name" value="METHYLTRANSFERASE TYPE 11 DOMAIN-CONTAINING PROTEIN"/>
    <property type="match status" value="1"/>
</dbReference>
<name>A0A6J6SSR9_9ZZZZ</name>
<dbReference type="InterPro" id="IPR051052">
    <property type="entry name" value="Diverse_substrate_MTase"/>
</dbReference>
<protein>
    <submittedName>
        <fullName evidence="4">Unannotated protein</fullName>
    </submittedName>
</protein>
<evidence type="ECO:0000313" key="7">
    <source>
        <dbReference type="EMBL" id="CAB5004119.1"/>
    </source>
</evidence>
<proteinExistence type="predicted"/>
<dbReference type="EMBL" id="CAEZYR010000026">
    <property type="protein sequence ID" value="CAB4737880.1"/>
    <property type="molecule type" value="Genomic_DNA"/>
</dbReference>
<sequence length="238" mass="25843">MTENATSPAWARYSTAFPNAVDRTTDFFTLGPDLPSLDHRLFGDLRGKRVVDLGCGMGHGSIALARQGAKVIAVDADPTQIAHARVLAEQHAVKIELHHADLADIAFCRSASVDLLISCYALAGIQDLDRIFRQAHRVLQPEAAFLFSLPHPFTTLLRAAGDGSIRVARASNSRLPLGEGPMITYPHQFADLHTSLTRANFRIDVMLEPEPDASTQAFNPGAGWLPTTLVVRARKEGS</sequence>
<keyword evidence="2" id="KW-0808">Transferase</keyword>
<feature type="domain" description="Methyltransferase" evidence="3">
    <location>
        <begin position="50"/>
        <end position="141"/>
    </location>
</feature>
<dbReference type="PANTHER" id="PTHR44942">
    <property type="entry name" value="METHYLTRANSF_11 DOMAIN-CONTAINING PROTEIN"/>
    <property type="match status" value="1"/>
</dbReference>
<dbReference type="EMBL" id="CAFBMH010000071">
    <property type="protein sequence ID" value="CAB4916147.1"/>
    <property type="molecule type" value="Genomic_DNA"/>
</dbReference>
<dbReference type="InterPro" id="IPR041698">
    <property type="entry name" value="Methyltransf_25"/>
</dbReference>
<dbReference type="InterPro" id="IPR029063">
    <property type="entry name" value="SAM-dependent_MTases_sf"/>
</dbReference>
<dbReference type="EMBL" id="CAFBOS010000117">
    <property type="protein sequence ID" value="CAB5004119.1"/>
    <property type="molecule type" value="Genomic_DNA"/>
</dbReference>
<evidence type="ECO:0000313" key="4">
    <source>
        <dbReference type="EMBL" id="CAB4737880.1"/>
    </source>
</evidence>
<dbReference type="GO" id="GO:0008168">
    <property type="term" value="F:methyltransferase activity"/>
    <property type="evidence" value="ECO:0007669"/>
    <property type="project" value="UniProtKB-KW"/>
</dbReference>
<evidence type="ECO:0000259" key="3">
    <source>
        <dbReference type="Pfam" id="PF13649"/>
    </source>
</evidence>
<evidence type="ECO:0000256" key="1">
    <source>
        <dbReference type="ARBA" id="ARBA00022603"/>
    </source>
</evidence>
<dbReference type="EMBL" id="CAFABA010000046">
    <property type="protein sequence ID" value="CAB4829549.1"/>
    <property type="molecule type" value="Genomic_DNA"/>
</dbReference>
<gene>
    <name evidence="4" type="ORF">UFOPK2754_00951</name>
    <name evidence="5" type="ORF">UFOPK3139_01315</name>
    <name evidence="6" type="ORF">UFOPK3543_01824</name>
    <name evidence="7" type="ORF">UFOPK3967_01832</name>
</gene>
<dbReference type="CDD" id="cd02440">
    <property type="entry name" value="AdoMet_MTases"/>
    <property type="match status" value="1"/>
</dbReference>
<evidence type="ECO:0000256" key="2">
    <source>
        <dbReference type="ARBA" id="ARBA00022679"/>
    </source>
</evidence>